<accession>A0A1B8GJR5</accession>
<dbReference type="GeneID" id="28840089"/>
<dbReference type="RefSeq" id="XP_018129798.1">
    <property type="nucleotide sequence ID" value="XM_018276143.1"/>
</dbReference>
<organism evidence="2 3">
    <name type="scientific">Pseudogymnoascus verrucosus</name>
    <dbReference type="NCBI Taxonomy" id="342668"/>
    <lineage>
        <taxon>Eukaryota</taxon>
        <taxon>Fungi</taxon>
        <taxon>Dikarya</taxon>
        <taxon>Ascomycota</taxon>
        <taxon>Pezizomycotina</taxon>
        <taxon>Leotiomycetes</taxon>
        <taxon>Thelebolales</taxon>
        <taxon>Thelebolaceae</taxon>
        <taxon>Pseudogymnoascus</taxon>
    </lineage>
</organism>
<name>A0A1B8GJR5_9PEZI</name>
<sequence>MATMELHKLRHRRAHSGSSSVESDYGPQKTHSSTGTDLPSTSPPAYSDTSVISDSDVPPPESTDPHYKTYSVHNLDMQNITLHANQDGPALYTIINSTFTAGAHSVVLHAGPRTTPPIGAANISTFKGTNQFGVRTGASTALEGMEGMAWEELRRTSSWTHGTYAFEWMWADGERRKYEWRRTSSPLMLDDQADMELVEKGREGMVLARYTRGALIRWTVRARLGVRILNSEGEDEWERWQTVVLLTVMTLVEMSRRRARQRKSP</sequence>
<keyword evidence="3" id="KW-1185">Reference proteome</keyword>
<evidence type="ECO:0000256" key="1">
    <source>
        <dbReference type="SAM" id="MobiDB-lite"/>
    </source>
</evidence>
<dbReference type="EMBL" id="KV460231">
    <property type="protein sequence ID" value="OBT96065.1"/>
    <property type="molecule type" value="Genomic_DNA"/>
</dbReference>
<reference evidence="2 3" key="1">
    <citation type="submission" date="2016-03" db="EMBL/GenBank/DDBJ databases">
        <title>Comparative genomics of Pseudogymnoascus destructans, the fungus causing white-nose syndrome of bats.</title>
        <authorList>
            <person name="Palmer J.M."/>
            <person name="Drees K.P."/>
            <person name="Foster J.T."/>
            <person name="Lindner D.L."/>
        </authorList>
    </citation>
    <scope>NUCLEOTIDE SEQUENCE [LARGE SCALE GENOMIC DNA]</scope>
    <source>
        <strain evidence="2 3">UAMH 10579</strain>
    </source>
</reference>
<dbReference type="OrthoDB" id="3431997at2759"/>
<dbReference type="AlphaFoldDB" id="A0A1B8GJR5"/>
<proteinExistence type="predicted"/>
<gene>
    <name evidence="2" type="ORF">VE01_06703</name>
</gene>
<feature type="region of interest" description="Disordered" evidence="1">
    <location>
        <begin position="1"/>
        <end position="68"/>
    </location>
</feature>
<feature type="compositionally biased region" description="Polar residues" evidence="1">
    <location>
        <begin position="29"/>
        <end position="53"/>
    </location>
</feature>
<evidence type="ECO:0000313" key="2">
    <source>
        <dbReference type="EMBL" id="OBT96065.1"/>
    </source>
</evidence>
<dbReference type="Proteomes" id="UP000091956">
    <property type="component" value="Unassembled WGS sequence"/>
</dbReference>
<reference evidence="3" key="2">
    <citation type="journal article" date="2018" name="Nat. Commun.">
        <title>Extreme sensitivity to ultraviolet light in the fungal pathogen causing white-nose syndrome of bats.</title>
        <authorList>
            <person name="Palmer J.M."/>
            <person name="Drees K.P."/>
            <person name="Foster J.T."/>
            <person name="Lindner D.L."/>
        </authorList>
    </citation>
    <scope>NUCLEOTIDE SEQUENCE [LARGE SCALE GENOMIC DNA]</scope>
    <source>
        <strain evidence="3">UAMH 10579</strain>
    </source>
</reference>
<protein>
    <submittedName>
        <fullName evidence="2">Uncharacterized protein</fullName>
    </submittedName>
</protein>
<evidence type="ECO:0000313" key="3">
    <source>
        <dbReference type="Proteomes" id="UP000091956"/>
    </source>
</evidence>